<dbReference type="Gene3D" id="2.160.20.80">
    <property type="entry name" value="E3 ubiquitin-protein ligase SopA"/>
    <property type="match status" value="1"/>
</dbReference>
<evidence type="ECO:0000313" key="2">
    <source>
        <dbReference type="EMBL" id="VEH95432.1"/>
    </source>
</evidence>
<dbReference type="EMBL" id="LR134441">
    <property type="protein sequence ID" value="VEH95432.1"/>
    <property type="molecule type" value="Genomic_DNA"/>
</dbReference>
<dbReference type="EMBL" id="JPEP01000001">
    <property type="protein sequence ID" value="KEY20078.1"/>
    <property type="molecule type" value="Genomic_DNA"/>
</dbReference>
<dbReference type="Proteomes" id="UP000028349">
    <property type="component" value="Unassembled WGS sequence"/>
</dbReference>
<dbReference type="PANTHER" id="PTHR42999:SF1">
    <property type="entry name" value="PENTAPEPTIDE REPEAT-CONTAINING PROTEIN"/>
    <property type="match status" value="1"/>
</dbReference>
<protein>
    <submittedName>
        <fullName evidence="2">Uncharacterized protein conserved in bacteria</fullName>
    </submittedName>
</protein>
<evidence type="ECO:0000313" key="1">
    <source>
        <dbReference type="EMBL" id="KEY20078.1"/>
    </source>
</evidence>
<proteinExistence type="predicted"/>
<evidence type="ECO:0000313" key="4">
    <source>
        <dbReference type="Proteomes" id="UP000270036"/>
    </source>
</evidence>
<keyword evidence="3" id="KW-1185">Reference proteome</keyword>
<dbReference type="STRING" id="266748.HY04_02320"/>
<gene>
    <name evidence="1" type="ORF">HY04_02320</name>
    <name evidence="2" type="ORF">NCTC13489_00163</name>
</gene>
<dbReference type="InterPro" id="IPR001646">
    <property type="entry name" value="5peptide_repeat"/>
</dbReference>
<dbReference type="Proteomes" id="UP000270036">
    <property type="component" value="Chromosome"/>
</dbReference>
<reference evidence="1 3" key="1">
    <citation type="submission" date="2014-07" db="EMBL/GenBank/DDBJ databases">
        <authorList>
            <person name="Pisani N.G."/>
            <person name="Newman J.D."/>
        </authorList>
    </citation>
    <scope>NUCLEOTIDE SEQUENCE [LARGE SCALE GENOMIC DNA]</scope>
    <source>
        <strain evidence="1 3">LMG 24720</strain>
    </source>
</reference>
<dbReference type="Pfam" id="PF13599">
    <property type="entry name" value="Pentapeptide_4"/>
    <property type="match status" value="2"/>
</dbReference>
<name>A0A3S4YFV8_9FLAO</name>
<dbReference type="OrthoDB" id="67652at2"/>
<evidence type="ECO:0000313" key="3">
    <source>
        <dbReference type="Proteomes" id="UP000028349"/>
    </source>
</evidence>
<dbReference type="AlphaFoldDB" id="A0A3S4YFV8"/>
<accession>A0A3S4YFV8</accession>
<dbReference type="PANTHER" id="PTHR42999">
    <property type="entry name" value="ANTIBIOTIC RESISTANCE PROTEIN MCBG"/>
    <property type="match status" value="1"/>
</dbReference>
<dbReference type="RefSeq" id="WP_034716744.1">
    <property type="nucleotide sequence ID" value="NZ_FOIX01000002.1"/>
</dbReference>
<reference evidence="2 4" key="2">
    <citation type="submission" date="2018-12" db="EMBL/GenBank/DDBJ databases">
        <authorList>
            <consortium name="Pathogen Informatics"/>
        </authorList>
    </citation>
    <scope>NUCLEOTIDE SEQUENCE [LARGE SCALE GENOMIC DNA]</scope>
    <source>
        <strain evidence="2 4">NCTC13489</strain>
    </source>
</reference>
<organism evidence="2 4">
    <name type="scientific">Kaistella antarctica</name>
    <dbReference type="NCBI Taxonomy" id="266748"/>
    <lineage>
        <taxon>Bacteria</taxon>
        <taxon>Pseudomonadati</taxon>
        <taxon>Bacteroidota</taxon>
        <taxon>Flavobacteriia</taxon>
        <taxon>Flavobacteriales</taxon>
        <taxon>Weeksellaceae</taxon>
        <taxon>Chryseobacterium group</taxon>
        <taxon>Kaistella</taxon>
    </lineage>
</organism>
<dbReference type="SUPFAM" id="SSF141571">
    <property type="entry name" value="Pentapeptide repeat-like"/>
    <property type="match status" value="1"/>
</dbReference>
<dbReference type="InterPro" id="IPR052949">
    <property type="entry name" value="PA_immunity-related"/>
</dbReference>
<dbReference type="KEGG" id="cant:NCTC13489_00163"/>
<sequence length="191" mass="22371">MSQTYTQDQTFNKLNFTQQPLPKGEYENCFFTNCNFEETNLTEYKFVNCDFQDCNWSLAMLHGTVLREVKFKDCKMLGLQFENCNDFGLSFSFENCQLNHSTFFQMNIKKTIFRNCQLREIDFSETNLTNVIFDNCDLAQAIFVNAILEKADFRTAYNYSIDPENNRLKKAKFSVLGISGLLDKYDIVIQN</sequence>